<feature type="region of interest" description="Disordered" evidence="1">
    <location>
        <begin position="259"/>
        <end position="346"/>
    </location>
</feature>
<gene>
    <name evidence="2" type="ORF">CC86DRAFT_401307</name>
</gene>
<feature type="compositionally biased region" description="Low complexity" evidence="1">
    <location>
        <begin position="837"/>
        <end position="851"/>
    </location>
</feature>
<keyword evidence="3" id="KW-1185">Reference proteome</keyword>
<accession>A0A6A7AGW5</accession>
<feature type="compositionally biased region" description="Polar residues" evidence="1">
    <location>
        <begin position="1"/>
        <end position="10"/>
    </location>
</feature>
<dbReference type="EMBL" id="MU006217">
    <property type="protein sequence ID" value="KAF2832541.1"/>
    <property type="molecule type" value="Genomic_DNA"/>
</dbReference>
<protein>
    <submittedName>
        <fullName evidence="2">Uncharacterized protein</fullName>
    </submittedName>
</protein>
<feature type="region of interest" description="Disordered" evidence="1">
    <location>
        <begin position="630"/>
        <end position="649"/>
    </location>
</feature>
<evidence type="ECO:0000313" key="3">
    <source>
        <dbReference type="Proteomes" id="UP000799424"/>
    </source>
</evidence>
<feature type="region of interest" description="Disordered" evidence="1">
    <location>
        <begin position="370"/>
        <end position="390"/>
    </location>
</feature>
<feature type="compositionally biased region" description="Basic and acidic residues" evidence="1">
    <location>
        <begin position="801"/>
        <end position="820"/>
    </location>
</feature>
<feature type="compositionally biased region" description="Pro residues" evidence="1">
    <location>
        <begin position="852"/>
        <end position="864"/>
    </location>
</feature>
<sequence length="940" mass="101209">MPAFTLSSDQHTPRGGSSAGMDPLETKVLNGTTDPDNESTDGDPVLTPPTSPNPRARPSTPPTSPDPLPAPSTPPRRKRSTSTPLYRRFLHEVDMSPTTPPRSPSREKSSSPNKRSESPTKGRSTPVNGRDSPTKQKLEVGLNGFHFTCELPMSKVTPKKNTGGTPKRGTPSPIKMEAMPLDADTDRKSPGKQVPGKAPVGSPLRKAGTPATTASKSPRPAAIDNTNKATPTKVLCGTPSRNAVNGSLKVYTPAKARFGTPLRKVATPDPTKRTGSARRSPTKSLEMASKYAQGPLSGPKTTPHKGLGEGSNKSIAESKNNAHHDAGSPSTRQPLAHKSTTEAPRLKPVREISHDIGTLMANLQTLKHQRGNPAVAKRTGQSNISAPPTPLRQAAKGLEVAPIIRYKANDSTSVTNEAPVLSSPKPSPEVTAEKIIGKANISAPPSPPQAAEIAGTPLPTRAYGSSVNPTDIMAQIITSSPFKSPRMPRPPVNFRSHTTKAPFQYPPLLFPPSEPELIAKPDLPSPHTKLRFSKTFRRVGTDPMVLLAMHNEMDNLKQGLSSSLGLPYTFPSYGPANDFQLPNMASSLTDVTKKSRRKLERTASEISNASNTTTSSISTVRASMLINPKEPDATPKVTHKARWPYVGPSPAQARRKELVVAKKMDAKQVGVVISTDPKPNSRTVRKSVPKPLAKPHNLPKASGANKTPARPRATPSLTRTKPSVTPAKPPFNGGIPQSARTSVFESPGRAPTAKVPASLRKLVLDTPNTIPSHDSRTEPRTQGRRFASATDIADRVAQWNSEDKKRATRSPPKDKVKETIPSKLNEASYTKAKQDGSTTPKSSPTKLSPTRLPLPPSPQYLRPPPAKHLHLNTPNRIAPKPPSLTPRLRIPAPLRKLAPRTPALRQLADPNAYRTPSKEVQSRLDEAIDRKIEEDRRVGW</sequence>
<reference evidence="2" key="1">
    <citation type="journal article" date="2020" name="Stud. Mycol.">
        <title>101 Dothideomycetes genomes: a test case for predicting lifestyles and emergence of pathogens.</title>
        <authorList>
            <person name="Haridas S."/>
            <person name="Albert R."/>
            <person name="Binder M."/>
            <person name="Bloem J."/>
            <person name="Labutti K."/>
            <person name="Salamov A."/>
            <person name="Andreopoulos B."/>
            <person name="Baker S."/>
            <person name="Barry K."/>
            <person name="Bills G."/>
            <person name="Bluhm B."/>
            <person name="Cannon C."/>
            <person name="Castanera R."/>
            <person name="Culley D."/>
            <person name="Daum C."/>
            <person name="Ezra D."/>
            <person name="Gonzalez J."/>
            <person name="Henrissat B."/>
            <person name="Kuo A."/>
            <person name="Liang C."/>
            <person name="Lipzen A."/>
            <person name="Lutzoni F."/>
            <person name="Magnuson J."/>
            <person name="Mondo S."/>
            <person name="Nolan M."/>
            <person name="Ohm R."/>
            <person name="Pangilinan J."/>
            <person name="Park H.-J."/>
            <person name="Ramirez L."/>
            <person name="Alfaro M."/>
            <person name="Sun H."/>
            <person name="Tritt A."/>
            <person name="Yoshinaga Y."/>
            <person name="Zwiers L.-H."/>
            <person name="Turgeon B."/>
            <person name="Goodwin S."/>
            <person name="Spatafora J."/>
            <person name="Crous P."/>
            <person name="Grigoriev I."/>
        </authorList>
    </citation>
    <scope>NUCLEOTIDE SEQUENCE</scope>
    <source>
        <strain evidence="2">CBS 113818</strain>
    </source>
</reference>
<evidence type="ECO:0000313" key="2">
    <source>
        <dbReference type="EMBL" id="KAF2832541.1"/>
    </source>
</evidence>
<feature type="region of interest" description="Disordered" evidence="1">
    <location>
        <begin position="674"/>
        <end position="922"/>
    </location>
</feature>
<proteinExistence type="predicted"/>
<organism evidence="2 3">
    <name type="scientific">Ophiobolus disseminans</name>
    <dbReference type="NCBI Taxonomy" id="1469910"/>
    <lineage>
        <taxon>Eukaryota</taxon>
        <taxon>Fungi</taxon>
        <taxon>Dikarya</taxon>
        <taxon>Ascomycota</taxon>
        <taxon>Pezizomycotina</taxon>
        <taxon>Dothideomycetes</taxon>
        <taxon>Pleosporomycetidae</taxon>
        <taxon>Pleosporales</taxon>
        <taxon>Pleosporineae</taxon>
        <taxon>Phaeosphaeriaceae</taxon>
        <taxon>Ophiobolus</taxon>
    </lineage>
</organism>
<dbReference type="Proteomes" id="UP000799424">
    <property type="component" value="Unassembled WGS sequence"/>
</dbReference>
<name>A0A6A7AGW5_9PLEO</name>
<feature type="compositionally biased region" description="Basic and acidic residues" evidence="1">
    <location>
        <begin position="104"/>
        <end position="120"/>
    </location>
</feature>
<dbReference type="AlphaFoldDB" id="A0A6A7AGW5"/>
<dbReference type="OrthoDB" id="3790379at2759"/>
<feature type="compositionally biased region" description="Pro residues" evidence="1">
    <location>
        <begin position="59"/>
        <end position="74"/>
    </location>
</feature>
<feature type="region of interest" description="Disordered" evidence="1">
    <location>
        <begin position="1"/>
        <end position="247"/>
    </location>
</feature>
<evidence type="ECO:0000256" key="1">
    <source>
        <dbReference type="SAM" id="MobiDB-lite"/>
    </source>
</evidence>
<feature type="compositionally biased region" description="Polar residues" evidence="1">
    <location>
        <begin position="273"/>
        <end position="283"/>
    </location>
</feature>